<keyword evidence="3" id="KW-0862">Zinc</keyword>
<dbReference type="SMART" id="SM00980">
    <property type="entry name" value="THAP"/>
    <property type="match status" value="1"/>
</dbReference>
<sequence length="398" mass="45534">MVHRSCCVLGCKSSEPMQISHFGWPEPKLYKSIHLKKLADKRMAAWNNVVPLKPGTEGLKEKKICSKHFTTGYPAKLTSVSEIDWIPTIIPVFYEIESDSGANKTMESFVVEMLQEDEPQPEPQPEEQEDDMEFEEDKILLDPESESGEIVNQTVGPENGAIQMLIKVAKRDFVGQQVRLEGLPQWLIRAHSIEAFRAYLWELAEPHIRRPVNVETNQEGQVVNVSWSSFERPTIEEADKFITIINKKNRRMYPWNYLNSPAIERWKTSTSTAICIYMYSMAVSSRPIFELVREKLLKPKAPKAKPKVKPVVPPAADGYSFRDEVRAIRETFLQMRDLMHILDNRIAMLETKCDQAFEPEPLIPVRLDPRAAAAGKLAGGDPLLYAEIKEEDDEYECD</sequence>
<dbReference type="GeneID" id="109430470"/>
<reference evidence="7" key="2">
    <citation type="submission" date="2025-05" db="UniProtKB">
        <authorList>
            <consortium name="EnsemblMetazoa"/>
        </authorList>
    </citation>
    <scope>IDENTIFICATION</scope>
    <source>
        <strain evidence="7">Foshan</strain>
    </source>
</reference>
<protein>
    <recommendedName>
        <fullName evidence="6">THAP-type domain-containing protein</fullName>
    </recommendedName>
</protein>
<feature type="domain" description="THAP-type" evidence="6">
    <location>
        <begin position="4"/>
        <end position="96"/>
    </location>
</feature>
<keyword evidence="1" id="KW-0479">Metal-binding</keyword>
<accession>A0ABM1ZR10</accession>
<evidence type="ECO:0000256" key="2">
    <source>
        <dbReference type="ARBA" id="ARBA00022771"/>
    </source>
</evidence>
<dbReference type="EnsemblMetazoa" id="AALFPA23_020845.R30785">
    <property type="protein sequence ID" value="AALFPA23_020845.P30785"/>
    <property type="gene ID" value="AALFPA23_020845"/>
</dbReference>
<keyword evidence="4" id="KW-0238">DNA-binding</keyword>
<dbReference type="InterPro" id="IPR006612">
    <property type="entry name" value="THAP_Znf"/>
</dbReference>
<evidence type="ECO:0000256" key="1">
    <source>
        <dbReference type="ARBA" id="ARBA00022723"/>
    </source>
</evidence>
<evidence type="ECO:0000259" key="6">
    <source>
        <dbReference type="SMART" id="SM00980"/>
    </source>
</evidence>
<evidence type="ECO:0000256" key="5">
    <source>
        <dbReference type="SAM" id="MobiDB-lite"/>
    </source>
</evidence>
<name>A0ABM1ZR10_AEDAL</name>
<keyword evidence="2" id="KW-0863">Zinc-finger</keyword>
<evidence type="ECO:0000313" key="7">
    <source>
        <dbReference type="EnsemblMetazoa" id="AALFPA23_020845.P30785"/>
    </source>
</evidence>
<dbReference type="Proteomes" id="UP000069940">
    <property type="component" value="Unassembled WGS sequence"/>
</dbReference>
<dbReference type="SUPFAM" id="SSF57716">
    <property type="entry name" value="Glucocorticoid receptor-like (DNA-binding domain)"/>
    <property type="match status" value="1"/>
</dbReference>
<proteinExistence type="predicted"/>
<evidence type="ECO:0000313" key="8">
    <source>
        <dbReference type="Proteomes" id="UP000069940"/>
    </source>
</evidence>
<evidence type="ECO:0000256" key="4">
    <source>
        <dbReference type="ARBA" id="ARBA00023125"/>
    </source>
</evidence>
<evidence type="ECO:0000256" key="3">
    <source>
        <dbReference type="ARBA" id="ARBA00022833"/>
    </source>
</evidence>
<reference evidence="8" key="1">
    <citation type="journal article" date="2015" name="Proc. Natl. Acad. Sci. U.S.A.">
        <title>Genome sequence of the Asian Tiger mosquito, Aedes albopictus, reveals insights into its biology, genetics, and evolution.</title>
        <authorList>
            <person name="Chen X.G."/>
            <person name="Jiang X."/>
            <person name="Gu J."/>
            <person name="Xu M."/>
            <person name="Wu Y."/>
            <person name="Deng Y."/>
            <person name="Zhang C."/>
            <person name="Bonizzoni M."/>
            <person name="Dermauw W."/>
            <person name="Vontas J."/>
            <person name="Armbruster P."/>
            <person name="Huang X."/>
            <person name="Yang Y."/>
            <person name="Zhang H."/>
            <person name="He W."/>
            <person name="Peng H."/>
            <person name="Liu Y."/>
            <person name="Wu K."/>
            <person name="Chen J."/>
            <person name="Lirakis M."/>
            <person name="Topalis P."/>
            <person name="Van Leeuwen T."/>
            <person name="Hall A.B."/>
            <person name="Jiang X."/>
            <person name="Thorpe C."/>
            <person name="Mueller R.L."/>
            <person name="Sun C."/>
            <person name="Waterhouse R.M."/>
            <person name="Yan G."/>
            <person name="Tu Z.J."/>
            <person name="Fang X."/>
            <person name="James A.A."/>
        </authorList>
    </citation>
    <scope>NUCLEOTIDE SEQUENCE [LARGE SCALE GENOMIC DNA]</scope>
    <source>
        <strain evidence="8">Foshan</strain>
    </source>
</reference>
<feature type="region of interest" description="Disordered" evidence="5">
    <location>
        <begin position="115"/>
        <end position="134"/>
    </location>
</feature>
<keyword evidence="8" id="KW-1185">Reference proteome</keyword>
<dbReference type="RefSeq" id="XP_029732499.2">
    <property type="nucleotide sequence ID" value="XM_029876639.2"/>
</dbReference>
<organism evidence="7 8">
    <name type="scientific">Aedes albopictus</name>
    <name type="common">Asian tiger mosquito</name>
    <name type="synonym">Stegomyia albopicta</name>
    <dbReference type="NCBI Taxonomy" id="7160"/>
    <lineage>
        <taxon>Eukaryota</taxon>
        <taxon>Metazoa</taxon>
        <taxon>Ecdysozoa</taxon>
        <taxon>Arthropoda</taxon>
        <taxon>Hexapoda</taxon>
        <taxon>Insecta</taxon>
        <taxon>Pterygota</taxon>
        <taxon>Neoptera</taxon>
        <taxon>Endopterygota</taxon>
        <taxon>Diptera</taxon>
        <taxon>Nematocera</taxon>
        <taxon>Culicoidea</taxon>
        <taxon>Culicidae</taxon>
        <taxon>Culicinae</taxon>
        <taxon>Aedini</taxon>
        <taxon>Aedes</taxon>
        <taxon>Stegomyia</taxon>
    </lineage>
</organism>
<dbReference type="Pfam" id="PF05485">
    <property type="entry name" value="THAP"/>
    <property type="match status" value="1"/>
</dbReference>